<dbReference type="SUPFAM" id="SSF51695">
    <property type="entry name" value="PLC-like phosphodiesterases"/>
    <property type="match status" value="1"/>
</dbReference>
<dbReference type="EC" id="3.1.4.46" evidence="2"/>
<dbReference type="PANTHER" id="PTHR46211">
    <property type="entry name" value="GLYCEROPHOSPHORYL DIESTER PHOSPHODIESTERASE"/>
    <property type="match status" value="1"/>
</dbReference>
<dbReference type="InterPro" id="IPR030395">
    <property type="entry name" value="GP_PDE_dom"/>
</dbReference>
<feature type="domain" description="GP-PDE" evidence="1">
    <location>
        <begin position="31"/>
        <end position="269"/>
    </location>
</feature>
<evidence type="ECO:0000313" key="3">
    <source>
        <dbReference type="Proteomes" id="UP000838308"/>
    </source>
</evidence>
<name>A0ABN8KST2_9BACI</name>
<sequence length="269" mass="30555">MRSIASLLLFIFMVAFRMVKGSTRIPKSQIPIKIGHRGAAGYCPENTAASFKKAIELGVDYLEIDIQMTRDNKLVIIHDPTINRTTNGKGHVKDLTLKELQALDAGSWFHPKFSKEKILSFSGFLDEFAEKTGLLIELKKPSLYPGIEEKVANELLKRGLTKGDTDKIIVQSFDQNSLKRFHKLLPSVPIGVLVKKRGVKGLSNKELQSFSTYAAYVNPKITMINKRLIRRIHHHGFKTLVWTVRKKKDVHLLKRYNIDGIISDFPDIF</sequence>
<dbReference type="GO" id="GO:0008889">
    <property type="term" value="F:glycerophosphodiester phosphodiesterase activity"/>
    <property type="evidence" value="ECO:0007669"/>
    <property type="project" value="UniProtKB-EC"/>
</dbReference>
<proteinExistence type="predicted"/>
<gene>
    <name evidence="2" type="primary">glpQ_1</name>
    <name evidence="2" type="ORF">BACCIP111895_02684</name>
</gene>
<dbReference type="Gene3D" id="3.20.20.190">
    <property type="entry name" value="Phosphatidylinositol (PI) phosphodiesterase"/>
    <property type="match status" value="1"/>
</dbReference>
<evidence type="ECO:0000259" key="1">
    <source>
        <dbReference type="PROSITE" id="PS51704"/>
    </source>
</evidence>
<keyword evidence="3" id="KW-1185">Reference proteome</keyword>
<dbReference type="InterPro" id="IPR017946">
    <property type="entry name" value="PLC-like_Pdiesterase_TIM-brl"/>
</dbReference>
<accession>A0ABN8KST2</accession>
<comment type="caution">
    <text evidence="2">The sequence shown here is derived from an EMBL/GenBank/DDBJ whole genome shotgun (WGS) entry which is preliminary data.</text>
</comment>
<dbReference type="Proteomes" id="UP000838308">
    <property type="component" value="Unassembled WGS sequence"/>
</dbReference>
<evidence type="ECO:0000313" key="2">
    <source>
        <dbReference type="EMBL" id="CAH2715500.1"/>
    </source>
</evidence>
<dbReference type="PANTHER" id="PTHR46211:SF14">
    <property type="entry name" value="GLYCEROPHOSPHODIESTER PHOSPHODIESTERASE"/>
    <property type="match status" value="1"/>
</dbReference>
<dbReference type="PROSITE" id="PS51704">
    <property type="entry name" value="GP_PDE"/>
    <property type="match status" value="1"/>
</dbReference>
<dbReference type="Pfam" id="PF03009">
    <property type="entry name" value="GDPD"/>
    <property type="match status" value="1"/>
</dbReference>
<keyword evidence="2" id="KW-0378">Hydrolase</keyword>
<organism evidence="2 3">
    <name type="scientific">Neobacillus rhizosphaerae</name>
    <dbReference type="NCBI Taxonomy" id="2880965"/>
    <lineage>
        <taxon>Bacteria</taxon>
        <taxon>Bacillati</taxon>
        <taxon>Bacillota</taxon>
        <taxon>Bacilli</taxon>
        <taxon>Bacillales</taxon>
        <taxon>Bacillaceae</taxon>
        <taxon>Neobacillus</taxon>
    </lineage>
</organism>
<dbReference type="EMBL" id="CALBWS010000017">
    <property type="protein sequence ID" value="CAH2715500.1"/>
    <property type="molecule type" value="Genomic_DNA"/>
</dbReference>
<dbReference type="RefSeq" id="WP_248735782.1">
    <property type="nucleotide sequence ID" value="NZ_CALBWS010000017.1"/>
</dbReference>
<reference evidence="2" key="1">
    <citation type="submission" date="2022-04" db="EMBL/GenBank/DDBJ databases">
        <authorList>
            <person name="Criscuolo A."/>
        </authorList>
    </citation>
    <scope>NUCLEOTIDE SEQUENCE</scope>
    <source>
        <strain evidence="2">CIP111895</strain>
    </source>
</reference>
<protein>
    <submittedName>
        <fullName evidence="2">Glycerophosphodiester phosphodiesterase</fullName>
        <ecNumber evidence="2">3.1.4.46</ecNumber>
    </submittedName>
</protein>